<dbReference type="GeneID" id="85354823"/>
<name>A0AA39NJF8_ARMTA</name>
<feature type="compositionally biased region" description="Pro residues" evidence="1">
    <location>
        <begin position="297"/>
        <end position="306"/>
    </location>
</feature>
<evidence type="ECO:0000313" key="2">
    <source>
        <dbReference type="EMBL" id="KAK0466771.1"/>
    </source>
</evidence>
<feature type="region of interest" description="Disordered" evidence="1">
    <location>
        <begin position="295"/>
        <end position="336"/>
    </location>
</feature>
<dbReference type="AlphaFoldDB" id="A0AA39NJF8"/>
<evidence type="ECO:0000313" key="3">
    <source>
        <dbReference type="Proteomes" id="UP001175211"/>
    </source>
</evidence>
<keyword evidence="3" id="KW-1185">Reference proteome</keyword>
<feature type="compositionally biased region" description="Polar residues" evidence="1">
    <location>
        <begin position="84"/>
        <end position="93"/>
    </location>
</feature>
<dbReference type="RefSeq" id="XP_060337363.1">
    <property type="nucleotide sequence ID" value="XM_060471275.1"/>
</dbReference>
<feature type="region of interest" description="Disordered" evidence="1">
    <location>
        <begin position="22"/>
        <end position="50"/>
    </location>
</feature>
<comment type="caution">
    <text evidence="2">The sequence shown here is derived from an EMBL/GenBank/DDBJ whole genome shotgun (WGS) entry which is preliminary data.</text>
</comment>
<proteinExistence type="predicted"/>
<gene>
    <name evidence="2" type="ORF">EV420DRAFT_1505264</name>
</gene>
<evidence type="ECO:0000256" key="1">
    <source>
        <dbReference type="SAM" id="MobiDB-lite"/>
    </source>
</evidence>
<dbReference type="EMBL" id="JAUEPS010000003">
    <property type="protein sequence ID" value="KAK0466771.1"/>
    <property type="molecule type" value="Genomic_DNA"/>
</dbReference>
<feature type="region of interest" description="Disordered" evidence="1">
    <location>
        <begin position="82"/>
        <end position="157"/>
    </location>
</feature>
<reference evidence="2" key="1">
    <citation type="submission" date="2023-06" db="EMBL/GenBank/DDBJ databases">
        <authorList>
            <consortium name="Lawrence Berkeley National Laboratory"/>
            <person name="Ahrendt S."/>
            <person name="Sahu N."/>
            <person name="Indic B."/>
            <person name="Wong-Bajracharya J."/>
            <person name="Merenyi Z."/>
            <person name="Ke H.-M."/>
            <person name="Monk M."/>
            <person name="Kocsube S."/>
            <person name="Drula E."/>
            <person name="Lipzen A."/>
            <person name="Balint B."/>
            <person name="Henrissat B."/>
            <person name="Andreopoulos B."/>
            <person name="Martin F.M."/>
            <person name="Harder C.B."/>
            <person name="Rigling D."/>
            <person name="Ford K.L."/>
            <person name="Foster G.D."/>
            <person name="Pangilinan J."/>
            <person name="Papanicolaou A."/>
            <person name="Barry K."/>
            <person name="LaButti K."/>
            <person name="Viragh M."/>
            <person name="Koriabine M."/>
            <person name="Yan M."/>
            <person name="Riley R."/>
            <person name="Champramary S."/>
            <person name="Plett K.L."/>
            <person name="Tsai I.J."/>
            <person name="Slot J."/>
            <person name="Sipos G."/>
            <person name="Plett J."/>
            <person name="Nagy L.G."/>
            <person name="Grigoriev I.V."/>
        </authorList>
    </citation>
    <scope>NUCLEOTIDE SEQUENCE</scope>
    <source>
        <strain evidence="2">CCBAS 213</strain>
    </source>
</reference>
<protein>
    <submittedName>
        <fullName evidence="2">Uncharacterized protein</fullName>
    </submittedName>
</protein>
<feature type="compositionally biased region" description="Acidic residues" evidence="1">
    <location>
        <begin position="230"/>
        <end position="241"/>
    </location>
</feature>
<feature type="compositionally biased region" description="Basic residues" evidence="1">
    <location>
        <begin position="317"/>
        <end position="336"/>
    </location>
</feature>
<dbReference type="Proteomes" id="UP001175211">
    <property type="component" value="Unassembled WGS sequence"/>
</dbReference>
<sequence>MSRPRSSTVSSFTASITTWASAVHPGTPAPLSPRSASSGAFPDTPATSKSVYTPTSAHYAKFDLTNLGYTSVFVHLPKTPTTPPYLNNKPQFSNHAPNNKKDNKPDNHNYPSSHKDELDNVSSHQAKKNPFSLLSRSRARSRSMSVPAKSKKHAQQLPPTLMNELMLMQFTSGGKMSTHITRVMDAQTKQQGNLPVGTRADVYRDGTGRVWWDRDEQMEYQWLLQKDDPDSSDSSDSEGEEAPSQWVKFRTESLDAQKVKLAPMTLQPILTADGKKKRPTPLNLARKEFLEQSFVPPSVPLPPIPVSAPRSIPSTHAHAHTPKKSKMSVRGFFHRS</sequence>
<organism evidence="2 3">
    <name type="scientific">Armillaria tabescens</name>
    <name type="common">Ringless honey mushroom</name>
    <name type="synonym">Agaricus tabescens</name>
    <dbReference type="NCBI Taxonomy" id="1929756"/>
    <lineage>
        <taxon>Eukaryota</taxon>
        <taxon>Fungi</taxon>
        <taxon>Dikarya</taxon>
        <taxon>Basidiomycota</taxon>
        <taxon>Agaricomycotina</taxon>
        <taxon>Agaricomycetes</taxon>
        <taxon>Agaricomycetidae</taxon>
        <taxon>Agaricales</taxon>
        <taxon>Marasmiineae</taxon>
        <taxon>Physalacriaceae</taxon>
        <taxon>Desarmillaria</taxon>
    </lineage>
</organism>
<feature type="region of interest" description="Disordered" evidence="1">
    <location>
        <begin position="226"/>
        <end position="246"/>
    </location>
</feature>
<feature type="compositionally biased region" description="Basic and acidic residues" evidence="1">
    <location>
        <begin position="99"/>
        <end position="118"/>
    </location>
</feature>
<accession>A0AA39NJF8</accession>